<proteinExistence type="predicted"/>
<dbReference type="InterPro" id="IPR013320">
    <property type="entry name" value="ConA-like_dom_sf"/>
</dbReference>
<evidence type="ECO:0000259" key="5">
    <source>
        <dbReference type="PROSITE" id="PS50835"/>
    </source>
</evidence>
<dbReference type="Gene3D" id="2.60.40.10">
    <property type="entry name" value="Immunoglobulins"/>
    <property type="match status" value="7"/>
</dbReference>
<dbReference type="InterPro" id="IPR036179">
    <property type="entry name" value="Ig-like_dom_sf"/>
</dbReference>
<dbReference type="InterPro" id="IPR003599">
    <property type="entry name" value="Ig_sub"/>
</dbReference>
<keyword evidence="4" id="KW-1133">Transmembrane helix</keyword>
<sequence length="3750" mass="378203">MNLISATFERLRAFTWSAFVDALIACAKLIFFVMVVCSMPIHAHAQLKNNALHFDADARITGLSGISPTSFTIEFWMKSQHPTGAIPKYQGIYWQQDGLMEPGAYVDNFDTDDGTQTLAIFPSSSANTAYQAWSASTPDGKIAVEQQGTWRHYAITSDGSTISFYYDGVLIRTATHSGAVLPITNVTIGGGLDGYTLDELRIWNTARTLVEIEEWKNSRVSRGSVGAIGLVRYYNFDQGTANGDNTGVTELFEVVDNKMGGVLNGFTLNGTTSNWVNGAPAFDPPPVVSTHPGNEPVCNGGNASFTIVAARATSYKWYVNTGAGFLPIPENGVYSGTTTATLTITGATAAMNGYQYRCVAINGAGTATSNPATLTVSTLSLSGSQTNVTFAGGSNGTATITPSGGIGSYSYSYSWSPSGGTGATATGLSAGDYTVTVTDLIGCSATYTVTISEPPAITSASYNATTGVLVVTGTNLLPVAGSNNDIIANKFAFTGEGGETIPLTDTENVEITNETSFTLTLSEADRLAVNPIMNKNSTSSTGGTTYNLAAAEGWAEAPDPAMTVADLTGNGITVTNVPEPKITSATYDANTGTVVVTGTGFLSLTGSNNDIVAGKFTFTGEGGETITLTDTENVEITSGTSFTLILSATDRMRVNTMMNKNGTSSTGGTTYNLAAAEDWAAGADAAVAVADTTGNGITVSNVPVPTITSATYDAGTGILVVTGTGFLSAAGSNNDIIANKFTLTGEGGEIHTLTDTENAEITSGTSFTLALSAADRSRVNVFMNKSGTSSTGGTTYNLAAAEGWGAGADAATDIADLTGNGITVTNVPEPEITSATYDANTGTVVVTGMGFLSLAGSNNDIVAGKFTFTGEGGETITLTDTENVEITSGTSFTLVLSAADRMRVNTMMNKNGTSSTGGTTYNLAAAEDWAAGADAAVAVADTTGNGITVSNVPVPEITSTTFDGTTGVLTVTGTGFLSAAGSSNDIKADKFTFRGQGGNITTLSIGTADVDITDGTSFTMVLGETDRLAVVELLNENGVSALDGTLYNLAAAEDWAQGADAAVVVASTTGNGITVTNAPKPPMATNMTQSKAMIEDEPSIALGDIVVTDVNVPETITATLTLNPAVGTLTTGTYGSATSTFNAGVWTVAGSVADVNAALAAVAFRPAANWDQDFSIITRIRDAAGTGPDDGSILVIVTRVNDAPTLVTTATNPTFVEGSAAVSLFSGTSVSTIESDQGVSELKLMVLYLNDGASEILTIDGTEIALIDGTAGTTTGGDALVYAVSLSGYTATVTLSSGSGITATAMAGLINGMTYHNTSVAPTTGGRTISLTSIEDNGGTANGGVNATLLAINSTVTVQAVNSPPALVNLNGDHVAWAGAGNEVILDAETNVTLNDDELEAANGGNGNWAGANLTVQRAGFVVPADVLDFSTSGALFTVSGNNLQSGGQTFASYTNTGGVLAITFTSSGTIATTAIVNDVVRRITYRNDTPAGDAIMRFALSDGNDDAIPANIVVDSDIIYVTNSTDTYTIDVNNGVSLSEAVAIAAADGTGMQTLVFLNTLADQTITLAGNLSIGENLVFNVDAASGLTLAGSTITLGGGTTLGITNGAGNQLTITSTMAGTGGLTKSGQGSLVLTSASNRTGWSGAMTVTDGNLVATTGSQVSSGTLTFDGGTLSMDLTGTSGTTSVPNPVILDGGGGTFAVDGDNGNTVTLSGVVSGSGQLVKTGAAKLYLTNNANTYTGTMTVATGTLEFTNVTSLGSGAITIDDNATLSVLWGGLAANAITLAGNATVNTKAVVTLSGVISGANNLTKSGTGSLTLAGTNTYTGTTTVAEGTVVVSNDHHLGTGAVILSDGATLLVSAGAVIDNPVVLAGNATVNTSLNLTLSGIISGSGSLTKISPGKLLLSGNNTYSGSTIVNEGTLSVASDANLGADGLFLGNSTTLDVTGSTTLDNSISLGGNATLINSADVTLSGVISGGNNLSIQSTSAVLTLAGNNTYPGMTNLVSGSLRVGNDSNLGAGSINLADGTTLEVTDATDIENAVTLAGIATVNTSNTGGAATLSGVITGAGGLTKTGVGTLALAASNGYTGATTVSTGTLLVNGATAGSTTVSAGATLAGTGTLGGDVAVNSGGTLSPGGSPGVLTINGGLTMQSGSTLAVEIDGTTAGTDHDQVVVNGTVDVSSTTLVVTHGYAASQDETYVIIVNDATDAISGTFSGLAEDARMTASGNSTVLTGSYIGGTGNDFMLTVSDVTPPTVTEIEVSGTPGAAAESVDYTVTFNEAPDHVSITDFALTGTATATIARVSSVSGNSVTVTLNEIAGTGTLRLDVIGGNGITDVDGNGGGNNGYVAAFTAGAVHTVDRDAPDAPSQPDLAAGSDSGSSDSDDITSDATPTITGTAEANATVEITSHVDGVLGTETADGGGNWSFIPSTALTEGMHSLTATATDAAGNVSLASPALEITIDVTAPVKPAAPKLAPVSDSGESNTDNMTNLTDLSLQGAAGSVEAGARIHVRSDVDGGLANGTANADGSWSLNVMGLAATTHQLQFNATDAAGNTGVYSDPLTVVIDDTPPTVSGVTFDQASVTAVNQVAISLSLSDAETGTSASFTITSSDGGTPVTVSGLVVGSAMQQFAGIDVGGLKDGTLTVSLTVVDVAGNTSPAVTGTIGKDARVPTVTNVAITDGDYAEGGAISLSVTLDEDVTVSGRASTLAIEVGGTTRQASFVSENTGVLLYQYTVQAGDNTDGAGVMALANGISLNGDFIRDAVGNDAALVYVQTGNADARVDTKAPVEPTVISPAASISVNADDYTISGVHAENGVTVKLYLDADNNGVPDNALVLDAYVVTGGGWSLNVPLVENTTNNVVIIAEDAAGNVSGAADVPTITEDSLPPAVPFVPTLLPTSDSGASDSDNLTNHRSVTLTGTAEPNSTVALTSDRDGVVGSARADGLGNWRIITGNLSIGVHGLMATATDAAGNTSASSAALLVRVDTQAPSLTAVIDQYLQPGASSGSLAMTLDDETTPAANLAFIATSSDPAVISLGGIVLGGSGRDRTVAVTATGSGMTTITLSAEDEAGNIGTTTFTVTVNSVPTIGGTPATHVDQDAAYRFIPTAEDIDAGDVLSFSITNKPEWADFDAVTGELSGMPGNGDVGVTTGVVITVSDGALSTSLPAFDLEVVNVNDPPTITGTPDTSVAQDAAYSFMPTGRDIDGDLLSYSIINKPEWADFDPVTGELSGTPSNADVGTTTGIVITGSDGKESASLAAFDLEVTSMIILGVTLPDISFVYDGMAKSLAVEGALPNGTLLTYTNNSRMDVGSQTVTATITGAGYTPLILTADLTVTPATITGITLASDHFVYDGTTKSLRITGMLPAGTAVSYTHNSRIDVGTQEVTAMVSGSNHETLTLTAELIVTPTTITGVTLAGDRFVYDGTAKSLAITGTLPTGTVVSYTHNNRIDVGTQEVTATVSGSNYETLVLTADLTVTPTTHVMVFPVLPEKVYGDADFDAGATVSSGEPIIYTSSDASVVEITRDGLLRITGAGEATITATVPENGNYANRPSGSHTLTIRKASQTIAFNAPAEVHRNAGSIPLEVSATSGQSISLTVDDEQVATVVGTVLHIHRLGTVRIAATQAGNANYEAAEPVTVTVHVTDPKSDFPIRVHHAVSPNGDGINEYLIIEAIKDYPDNRVRIFNRNGTEVYQASGYNNGTVAFRGIGTGQQRVPEGTYFYTAEVRVNGEWEYRKGYFVLRY</sequence>
<dbReference type="OrthoDB" id="714414at2"/>
<gene>
    <name evidence="6" type="ORF">SAMN05444682_109241</name>
</gene>
<dbReference type="Pfam" id="PF13385">
    <property type="entry name" value="Laminin_G_3"/>
    <property type="match status" value="1"/>
</dbReference>
<dbReference type="NCBIfam" id="NF033510">
    <property type="entry name" value="Ca_tandemer"/>
    <property type="match status" value="3"/>
</dbReference>
<dbReference type="GO" id="GO:0004553">
    <property type="term" value="F:hydrolase activity, hydrolyzing O-glycosyl compounds"/>
    <property type="evidence" value="ECO:0007669"/>
    <property type="project" value="UniProtKB-ARBA"/>
</dbReference>
<dbReference type="InterPro" id="IPR011050">
    <property type="entry name" value="Pectin_lyase_fold/virulence"/>
</dbReference>
<dbReference type="InterPro" id="IPR007110">
    <property type="entry name" value="Ig-like_dom"/>
</dbReference>
<dbReference type="Pfam" id="PF19077">
    <property type="entry name" value="Big_13"/>
    <property type="match status" value="3"/>
</dbReference>
<evidence type="ECO:0000256" key="1">
    <source>
        <dbReference type="ARBA" id="ARBA00022729"/>
    </source>
</evidence>
<reference evidence="6 7" key="1">
    <citation type="submission" date="2016-10" db="EMBL/GenBank/DDBJ databases">
        <authorList>
            <person name="de Groot N.N."/>
        </authorList>
    </citation>
    <scope>NUCLEOTIDE SEQUENCE [LARGE SCALE GENOMIC DNA]</scope>
    <source>
        <strain evidence="6 7">RK1</strain>
    </source>
</reference>
<keyword evidence="7" id="KW-1185">Reference proteome</keyword>
<dbReference type="Pfam" id="PF12951">
    <property type="entry name" value="PATR"/>
    <property type="match status" value="6"/>
</dbReference>
<dbReference type="InterPro" id="IPR008964">
    <property type="entry name" value="Invasin/intimin_cell_adhesion"/>
</dbReference>
<feature type="region of interest" description="Disordered" evidence="3">
    <location>
        <begin position="2363"/>
        <end position="2403"/>
    </location>
</feature>
<dbReference type="EMBL" id="FOQO01000009">
    <property type="protein sequence ID" value="SFJ41372.1"/>
    <property type="molecule type" value="Genomic_DNA"/>
</dbReference>
<dbReference type="SMART" id="SM00736">
    <property type="entry name" value="CADG"/>
    <property type="match status" value="1"/>
</dbReference>
<feature type="transmembrane region" description="Helical" evidence="4">
    <location>
        <begin position="20"/>
        <end position="41"/>
    </location>
</feature>
<evidence type="ECO:0000313" key="6">
    <source>
        <dbReference type="EMBL" id="SFJ41372.1"/>
    </source>
</evidence>
<dbReference type="PROSITE" id="PS50835">
    <property type="entry name" value="IG_LIKE"/>
    <property type="match status" value="1"/>
</dbReference>
<dbReference type="Gene3D" id="2.60.40.1080">
    <property type="match status" value="2"/>
</dbReference>
<dbReference type="GO" id="GO:0005509">
    <property type="term" value="F:calcium ion binding"/>
    <property type="evidence" value="ECO:0007669"/>
    <property type="project" value="InterPro"/>
</dbReference>
<feature type="compositionally biased region" description="Low complexity" evidence="3">
    <location>
        <begin position="2373"/>
        <end position="2384"/>
    </location>
</feature>
<dbReference type="Proteomes" id="UP000198670">
    <property type="component" value="Unassembled WGS sequence"/>
</dbReference>
<evidence type="ECO:0000256" key="3">
    <source>
        <dbReference type="SAM" id="MobiDB-lite"/>
    </source>
</evidence>
<dbReference type="RefSeq" id="WP_090629250.1">
    <property type="nucleotide sequence ID" value="NZ_FOQO01000009.1"/>
</dbReference>
<dbReference type="SUPFAM" id="SSF49313">
    <property type="entry name" value="Cadherin-like"/>
    <property type="match status" value="2"/>
</dbReference>
<name>A0A1I3R6I4_9SPHI</name>
<evidence type="ECO:0000313" key="7">
    <source>
        <dbReference type="Proteomes" id="UP000198670"/>
    </source>
</evidence>
<dbReference type="SUPFAM" id="SSF48726">
    <property type="entry name" value="Immunoglobulin"/>
    <property type="match status" value="1"/>
</dbReference>
<dbReference type="InterPro" id="IPR044016">
    <property type="entry name" value="Big_13"/>
</dbReference>
<dbReference type="SUPFAM" id="SSF51126">
    <property type="entry name" value="Pectin lyase-like"/>
    <property type="match status" value="3"/>
</dbReference>
<evidence type="ECO:0000256" key="2">
    <source>
        <dbReference type="ARBA" id="ARBA00023157"/>
    </source>
</evidence>
<dbReference type="Gene3D" id="2.60.120.200">
    <property type="match status" value="1"/>
</dbReference>
<dbReference type="NCBIfam" id="TIGR02601">
    <property type="entry name" value="autotrns_rpt"/>
    <property type="match status" value="4"/>
</dbReference>
<dbReference type="InterPro" id="IPR013783">
    <property type="entry name" value="Ig-like_fold"/>
</dbReference>
<keyword evidence="1" id="KW-0732">Signal</keyword>
<dbReference type="SUPFAM" id="SSF49373">
    <property type="entry name" value="Invasin/intimin cell-adhesion fragments"/>
    <property type="match status" value="1"/>
</dbReference>
<dbReference type="GO" id="GO:0005975">
    <property type="term" value="P:carbohydrate metabolic process"/>
    <property type="evidence" value="ECO:0007669"/>
    <property type="project" value="UniProtKB-ARBA"/>
</dbReference>
<dbReference type="SMART" id="SM00409">
    <property type="entry name" value="IG"/>
    <property type="match status" value="2"/>
</dbReference>
<dbReference type="InterPro" id="IPR006558">
    <property type="entry name" value="LamG-like"/>
</dbReference>
<dbReference type="FunFam" id="2.60.40.10:FF:002543">
    <property type="match status" value="1"/>
</dbReference>
<dbReference type="SMART" id="SM00560">
    <property type="entry name" value="LamGL"/>
    <property type="match status" value="1"/>
</dbReference>
<keyword evidence="4" id="KW-0812">Transmembrane</keyword>
<evidence type="ECO:0000256" key="4">
    <source>
        <dbReference type="SAM" id="Phobius"/>
    </source>
</evidence>
<feature type="region of interest" description="Disordered" evidence="3">
    <location>
        <begin position="2901"/>
        <end position="2933"/>
    </location>
</feature>
<dbReference type="Pfam" id="PF13585">
    <property type="entry name" value="CHU_C"/>
    <property type="match status" value="1"/>
</dbReference>
<dbReference type="InterPro" id="IPR013425">
    <property type="entry name" value="Autotrns_rpt"/>
</dbReference>
<organism evidence="6 7">
    <name type="scientific">Parapedobacter indicus</name>
    <dbReference type="NCBI Taxonomy" id="1477437"/>
    <lineage>
        <taxon>Bacteria</taxon>
        <taxon>Pseudomonadati</taxon>
        <taxon>Bacteroidota</taxon>
        <taxon>Sphingobacteriia</taxon>
        <taxon>Sphingobacteriales</taxon>
        <taxon>Sphingobacteriaceae</taxon>
        <taxon>Parapedobacter</taxon>
    </lineage>
</organism>
<protein>
    <submittedName>
        <fullName evidence="6">Gliding motility-associated C-terminal domain-containing protein</fullName>
    </submittedName>
</protein>
<accession>A0A1I3R6I4</accession>
<dbReference type="STRING" id="1477437.SAMN05444682_109241"/>
<dbReference type="SUPFAM" id="SSF49899">
    <property type="entry name" value="Concanavalin A-like lectins/glucanases"/>
    <property type="match status" value="1"/>
</dbReference>
<dbReference type="InterPro" id="IPR015919">
    <property type="entry name" value="Cadherin-like_sf"/>
</dbReference>
<dbReference type="GO" id="GO:0016020">
    <property type="term" value="C:membrane"/>
    <property type="evidence" value="ECO:0007669"/>
    <property type="project" value="InterPro"/>
</dbReference>
<dbReference type="InterPro" id="IPR006644">
    <property type="entry name" value="Cadg"/>
</dbReference>
<keyword evidence="4" id="KW-0472">Membrane</keyword>
<feature type="domain" description="Ig-like" evidence="5">
    <location>
        <begin position="280"/>
        <end position="375"/>
    </location>
</feature>
<feature type="compositionally biased region" description="Polar residues" evidence="3">
    <location>
        <begin position="2902"/>
        <end position="2933"/>
    </location>
</feature>
<keyword evidence="2" id="KW-1015">Disulfide bond</keyword>